<protein>
    <submittedName>
        <fullName evidence="1">Uncharacterized protein</fullName>
    </submittedName>
</protein>
<proteinExistence type="predicted"/>
<name>A0A2H0BS62_9BACT</name>
<organism evidence="1 2">
    <name type="scientific">Candidatus Uhrbacteria bacterium CG22_combo_CG10-13_8_21_14_all_47_17</name>
    <dbReference type="NCBI Taxonomy" id="1975041"/>
    <lineage>
        <taxon>Bacteria</taxon>
        <taxon>Candidatus Uhriibacteriota</taxon>
    </lineage>
</organism>
<dbReference type="Proteomes" id="UP000231581">
    <property type="component" value="Unassembled WGS sequence"/>
</dbReference>
<comment type="caution">
    <text evidence="1">The sequence shown here is derived from an EMBL/GenBank/DDBJ whole genome shotgun (WGS) entry which is preliminary data.</text>
</comment>
<gene>
    <name evidence="1" type="ORF">COX00_02800</name>
</gene>
<dbReference type="EMBL" id="PCSZ01000056">
    <property type="protein sequence ID" value="PIP60512.1"/>
    <property type="molecule type" value="Genomic_DNA"/>
</dbReference>
<evidence type="ECO:0000313" key="2">
    <source>
        <dbReference type="Proteomes" id="UP000231581"/>
    </source>
</evidence>
<evidence type="ECO:0000313" key="1">
    <source>
        <dbReference type="EMBL" id="PIP60512.1"/>
    </source>
</evidence>
<accession>A0A2H0BS62</accession>
<reference evidence="1 2" key="1">
    <citation type="submission" date="2017-09" db="EMBL/GenBank/DDBJ databases">
        <title>Depth-based differentiation of microbial function through sediment-hosted aquifers and enrichment of novel symbionts in the deep terrestrial subsurface.</title>
        <authorList>
            <person name="Probst A.J."/>
            <person name="Ladd B."/>
            <person name="Jarett J.K."/>
            <person name="Geller-Mcgrath D.E."/>
            <person name="Sieber C.M."/>
            <person name="Emerson J.B."/>
            <person name="Anantharaman K."/>
            <person name="Thomas B.C."/>
            <person name="Malmstrom R."/>
            <person name="Stieglmeier M."/>
            <person name="Klingl A."/>
            <person name="Woyke T."/>
            <person name="Ryan C.M."/>
            <person name="Banfield J.F."/>
        </authorList>
    </citation>
    <scope>NUCLEOTIDE SEQUENCE [LARGE SCALE GENOMIC DNA]</scope>
    <source>
        <strain evidence="1">CG22_combo_CG10-13_8_21_14_all_47_17</strain>
    </source>
</reference>
<sequence length="121" mass="13522">MAVLRVGFSVLVDVDRLERLLVLPGVEDLDGTDAMVDRLHDLRIVALDAIDFERYPRSEEHMFSGNFHLTSGVFVLGKRTAGTIPKKDLFVNPFCSKWIPAFAGMTSGVGDDKWGNRLTNR</sequence>
<dbReference type="AlphaFoldDB" id="A0A2H0BS62"/>